<keyword evidence="11 13" id="KW-0862">Zinc</keyword>
<dbReference type="EC" id="3.4.11.21" evidence="5"/>
<dbReference type="SUPFAM" id="SSF101821">
    <property type="entry name" value="Aminopeptidase/glucanase lid domain"/>
    <property type="match status" value="1"/>
</dbReference>
<evidence type="ECO:0000256" key="6">
    <source>
        <dbReference type="ARBA" id="ARBA00015118"/>
    </source>
</evidence>
<dbReference type="SUPFAM" id="SSF53187">
    <property type="entry name" value="Zn-dependent exopeptidases"/>
    <property type="match status" value="1"/>
</dbReference>
<dbReference type="GO" id="GO:0005737">
    <property type="term" value="C:cytoplasm"/>
    <property type="evidence" value="ECO:0007669"/>
    <property type="project" value="UniProtKB-ARBA"/>
</dbReference>
<dbReference type="GO" id="GO:0006508">
    <property type="term" value="P:proteolysis"/>
    <property type="evidence" value="ECO:0007669"/>
    <property type="project" value="UniProtKB-KW"/>
</dbReference>
<dbReference type="WBParaSite" id="HCON_00078110-00002">
    <property type="protein sequence ID" value="HCON_00078110-00002"/>
    <property type="gene ID" value="HCON_00078110"/>
</dbReference>
<name>A0A7I4YDS9_HAECO</name>
<evidence type="ECO:0000256" key="4">
    <source>
        <dbReference type="ARBA" id="ARBA00011395"/>
    </source>
</evidence>
<organism evidence="14 15">
    <name type="scientific">Haemonchus contortus</name>
    <name type="common">Barber pole worm</name>
    <dbReference type="NCBI Taxonomy" id="6289"/>
    <lineage>
        <taxon>Eukaryota</taxon>
        <taxon>Metazoa</taxon>
        <taxon>Ecdysozoa</taxon>
        <taxon>Nematoda</taxon>
        <taxon>Chromadorea</taxon>
        <taxon>Rhabditida</taxon>
        <taxon>Rhabditina</taxon>
        <taxon>Rhabditomorpha</taxon>
        <taxon>Strongyloidea</taxon>
        <taxon>Trichostrongylidae</taxon>
        <taxon>Haemonchus</taxon>
    </lineage>
</organism>
<dbReference type="OMA" id="GPILKVN"/>
<keyword evidence="14" id="KW-1185">Reference proteome</keyword>
<protein>
    <recommendedName>
        <fullName evidence="6">Aspartyl aminopeptidase</fullName>
        <ecNumber evidence="5">3.4.11.21</ecNumber>
    </recommendedName>
</protein>
<keyword evidence="7 13" id="KW-0031">Aminopeptidase</keyword>
<evidence type="ECO:0000256" key="10">
    <source>
        <dbReference type="ARBA" id="ARBA00022801"/>
    </source>
</evidence>
<comment type="similarity">
    <text evidence="3 13">Belongs to the peptidase M18 family.</text>
</comment>
<evidence type="ECO:0000256" key="11">
    <source>
        <dbReference type="ARBA" id="ARBA00022833"/>
    </source>
</evidence>
<evidence type="ECO:0000256" key="1">
    <source>
        <dbReference type="ARBA" id="ARBA00001335"/>
    </source>
</evidence>
<dbReference type="Gene3D" id="3.40.630.10">
    <property type="entry name" value="Zn peptidases"/>
    <property type="match status" value="1"/>
</dbReference>
<keyword evidence="12 13" id="KW-0482">Metalloprotease</keyword>
<dbReference type="GO" id="GO:0008237">
    <property type="term" value="F:metallopeptidase activity"/>
    <property type="evidence" value="ECO:0007669"/>
    <property type="project" value="UniProtKB-KW"/>
</dbReference>
<accession>A0A7I4YDS9</accession>
<dbReference type="CDD" id="cd05658">
    <property type="entry name" value="M18_DAP"/>
    <property type="match status" value="1"/>
</dbReference>
<evidence type="ECO:0000256" key="13">
    <source>
        <dbReference type="RuleBase" id="RU004386"/>
    </source>
</evidence>
<dbReference type="InterPro" id="IPR001948">
    <property type="entry name" value="Peptidase_M18"/>
</dbReference>
<reference evidence="15" key="1">
    <citation type="submission" date="2020-12" db="UniProtKB">
        <authorList>
            <consortium name="WormBaseParasite"/>
        </authorList>
    </citation>
    <scope>IDENTIFICATION</scope>
    <source>
        <strain evidence="15">MHco3</strain>
    </source>
</reference>
<dbReference type="Proteomes" id="UP000025227">
    <property type="component" value="Unplaced"/>
</dbReference>
<keyword evidence="9 13" id="KW-0479">Metal-binding</keyword>
<dbReference type="PRINTS" id="PR00932">
    <property type="entry name" value="AMINO1PTASE"/>
</dbReference>
<sequence>MSVNAANEENNCLPIRLALSPFRKLLRSIRNSQKRFDSHRDYSTQLQGSSEFFAPPPYSARTFSCSSFLLNPENMSYELASDGKYLGKGTTISMTPSRPEIRREAEEFVTFLNRAVTPFHAVQECRERLLQGGFQELHEAAHWDIKPMGKYFVTKNRSAIIAFAVGGAYIPGNGFAIVVAHTDSPCLRVKPVSKLQSEKFNQVAVSTYGGGIWRTWFDRDLSVAGEVVFRAGDTLARRLINIDQPILYIPNLAIHLTKDRENFNCNNETHLRPILETFASAGINPFKKDSSLSQSEGPKDPRDIVADHHANFLDLIALAAHTTADQVVDMDLYLYDANPARIGGIHDEFITGARLDNLVGTYTAMQGLLESLEDDRHLHDDINIRIAAAFDNEEVGSQTAMGAQSSFTEYVLRRLASGGSNPCAFEEAIGRSILISADQAHAAHPNYVDQHETNHRPTFHEGVVVKVNVNQRYATTSTTHAVLKQIAAEANVPLQKVVVRNDSPCGSTVGPILAARLGIQTVDVGCPQLAMHSIREMVDTSSLTQATRLYATFFNRMRYVLPSLM</sequence>
<dbReference type="GO" id="GO:0008270">
    <property type="term" value="F:zinc ion binding"/>
    <property type="evidence" value="ECO:0007669"/>
    <property type="project" value="InterPro"/>
</dbReference>
<dbReference type="InterPro" id="IPR023358">
    <property type="entry name" value="Peptidase_M18_dom2"/>
</dbReference>
<comment type="catalytic activity">
    <reaction evidence="1">
        <text>Release of an N-terminal aspartate or glutamate from a peptide, with a preference for aspartate.</text>
        <dbReference type="EC" id="3.4.11.21"/>
    </reaction>
</comment>
<dbReference type="GO" id="GO:0004177">
    <property type="term" value="F:aminopeptidase activity"/>
    <property type="evidence" value="ECO:0007669"/>
    <property type="project" value="UniProtKB-KW"/>
</dbReference>
<evidence type="ECO:0000256" key="5">
    <source>
        <dbReference type="ARBA" id="ARBA00011965"/>
    </source>
</evidence>
<evidence type="ECO:0000313" key="14">
    <source>
        <dbReference type="Proteomes" id="UP000025227"/>
    </source>
</evidence>
<dbReference type="OrthoDB" id="9880441at2759"/>
<dbReference type="PANTHER" id="PTHR28570:SF3">
    <property type="entry name" value="ASPARTYL AMINOPEPTIDASE"/>
    <property type="match status" value="1"/>
</dbReference>
<evidence type="ECO:0000256" key="12">
    <source>
        <dbReference type="ARBA" id="ARBA00023049"/>
    </source>
</evidence>
<keyword evidence="10 13" id="KW-0378">Hydrolase</keyword>
<comment type="subunit">
    <text evidence="4">Tetrahedron-shaped homododecamer built from six homodimers.</text>
</comment>
<dbReference type="Pfam" id="PF02127">
    <property type="entry name" value="Peptidase_M18"/>
    <property type="match status" value="1"/>
</dbReference>
<keyword evidence="8 13" id="KW-0645">Protease</keyword>
<evidence type="ECO:0000256" key="9">
    <source>
        <dbReference type="ARBA" id="ARBA00022723"/>
    </source>
</evidence>
<dbReference type="Gene3D" id="2.30.250.10">
    <property type="entry name" value="Aminopeptidase i, Domain 2"/>
    <property type="match status" value="1"/>
</dbReference>
<comment type="cofactor">
    <cofactor evidence="2">
        <name>Zn(2+)</name>
        <dbReference type="ChEBI" id="CHEBI:29105"/>
    </cofactor>
</comment>
<dbReference type="NCBIfam" id="NF002759">
    <property type="entry name" value="PRK02813.1"/>
    <property type="match status" value="1"/>
</dbReference>
<dbReference type="PANTHER" id="PTHR28570">
    <property type="entry name" value="ASPARTYL AMINOPEPTIDASE"/>
    <property type="match status" value="1"/>
</dbReference>
<proteinExistence type="inferred from homology"/>
<evidence type="ECO:0000256" key="8">
    <source>
        <dbReference type="ARBA" id="ARBA00022670"/>
    </source>
</evidence>
<dbReference type="FunFam" id="2.30.250.10:FF:000001">
    <property type="entry name" value="Aspartyl aminopeptidase 1"/>
    <property type="match status" value="1"/>
</dbReference>
<evidence type="ECO:0000256" key="2">
    <source>
        <dbReference type="ARBA" id="ARBA00001947"/>
    </source>
</evidence>
<evidence type="ECO:0000256" key="7">
    <source>
        <dbReference type="ARBA" id="ARBA00022438"/>
    </source>
</evidence>
<evidence type="ECO:0000256" key="3">
    <source>
        <dbReference type="ARBA" id="ARBA00008290"/>
    </source>
</evidence>
<evidence type="ECO:0000313" key="15">
    <source>
        <dbReference type="WBParaSite" id="HCON_00078110-00002"/>
    </source>
</evidence>
<dbReference type="AlphaFoldDB" id="A0A7I4YDS9"/>